<accession>A0A7W8CQV2</accession>
<dbReference type="Proteomes" id="UP000525923">
    <property type="component" value="Unassembled WGS sequence"/>
</dbReference>
<organism evidence="1 2">
    <name type="scientific">Planococcus koreensis</name>
    <dbReference type="NCBI Taxonomy" id="112331"/>
    <lineage>
        <taxon>Bacteria</taxon>
        <taxon>Bacillati</taxon>
        <taxon>Bacillota</taxon>
        <taxon>Bacilli</taxon>
        <taxon>Bacillales</taxon>
        <taxon>Caryophanaceae</taxon>
        <taxon>Planococcus</taxon>
    </lineage>
</organism>
<name>A0A7W8CQV2_9BACL</name>
<protein>
    <submittedName>
        <fullName evidence="1">Uncharacterized protein</fullName>
    </submittedName>
</protein>
<dbReference type="EMBL" id="JACHHE010000003">
    <property type="protein sequence ID" value="MBB5179776.1"/>
    <property type="molecule type" value="Genomic_DNA"/>
</dbReference>
<dbReference type="RefSeq" id="WP_135503562.1">
    <property type="nucleotide sequence ID" value="NZ_JACHHE010000003.1"/>
</dbReference>
<proteinExistence type="predicted"/>
<dbReference type="OrthoDB" id="2428905at2"/>
<evidence type="ECO:0000313" key="2">
    <source>
        <dbReference type="Proteomes" id="UP000525923"/>
    </source>
</evidence>
<comment type="caution">
    <text evidence="1">The sequence shown here is derived from an EMBL/GenBank/DDBJ whole genome shotgun (WGS) entry which is preliminary data.</text>
</comment>
<dbReference type="AlphaFoldDB" id="A0A7W8CQV2"/>
<reference evidence="1 2" key="1">
    <citation type="submission" date="2020-08" db="EMBL/GenBank/DDBJ databases">
        <title>Genomic Encyclopedia of Type Strains, Phase IV (KMG-IV): sequencing the most valuable type-strain genomes for metagenomic binning, comparative biology and taxonomic classification.</title>
        <authorList>
            <person name="Goeker M."/>
        </authorList>
    </citation>
    <scope>NUCLEOTIDE SEQUENCE [LARGE SCALE GENOMIC DNA]</scope>
    <source>
        <strain evidence="1 2">DSM 15895</strain>
    </source>
</reference>
<sequence length="78" mass="8765">MKFDTILELLKTISFYNTVSITQTFAKNGEDYLTAKSAGNSTSIVVTHIETQEDTIYTDIETAAEAIEHMLHDYSIVM</sequence>
<keyword evidence="2" id="KW-1185">Reference proteome</keyword>
<gene>
    <name evidence="1" type="ORF">HNQ44_001200</name>
</gene>
<evidence type="ECO:0000313" key="1">
    <source>
        <dbReference type="EMBL" id="MBB5179776.1"/>
    </source>
</evidence>